<evidence type="ECO:0000256" key="8">
    <source>
        <dbReference type="ARBA" id="ARBA00077251"/>
    </source>
</evidence>
<dbReference type="GO" id="GO:0006537">
    <property type="term" value="P:glutamate biosynthetic process"/>
    <property type="evidence" value="ECO:0007669"/>
    <property type="project" value="TreeGrafter"/>
</dbReference>
<dbReference type="PANTHER" id="PTHR12544:SF29">
    <property type="entry name" value="GLUTAMINASE"/>
    <property type="match status" value="1"/>
</dbReference>
<evidence type="ECO:0000256" key="4">
    <source>
        <dbReference type="ARBA" id="ARBA00022737"/>
    </source>
</evidence>
<comment type="similarity">
    <text evidence="1">Belongs to the glutaminase family.</text>
</comment>
<keyword evidence="4" id="KW-0677">Repeat</keyword>
<evidence type="ECO:0000313" key="12">
    <source>
        <dbReference type="Proteomes" id="UP000308267"/>
    </source>
</evidence>
<dbReference type="Gene3D" id="1.25.40.20">
    <property type="entry name" value="Ankyrin repeat-containing domain"/>
    <property type="match status" value="1"/>
</dbReference>
<dbReference type="AlphaFoldDB" id="A0A4S2LGF7"/>
<organism evidence="11 12">
    <name type="scientific">Opisthorchis felineus</name>
    <dbReference type="NCBI Taxonomy" id="147828"/>
    <lineage>
        <taxon>Eukaryota</taxon>
        <taxon>Metazoa</taxon>
        <taxon>Spiralia</taxon>
        <taxon>Lophotrochozoa</taxon>
        <taxon>Platyhelminthes</taxon>
        <taxon>Trematoda</taxon>
        <taxon>Digenea</taxon>
        <taxon>Opisthorchiida</taxon>
        <taxon>Opisthorchiata</taxon>
        <taxon>Opisthorchiidae</taxon>
        <taxon>Opisthorchis</taxon>
    </lineage>
</organism>
<protein>
    <recommendedName>
        <fullName evidence="3">glutaminase</fullName>
        <ecNumber evidence="3">3.5.1.2</ecNumber>
    </recommendedName>
    <alternativeName>
        <fullName evidence="8">L-glutamine amidohydrolase</fullName>
    </alternativeName>
</protein>
<dbReference type="EMBL" id="SJOL01008662">
    <property type="protein sequence ID" value="TGZ59879.1"/>
    <property type="molecule type" value="Genomic_DNA"/>
</dbReference>
<reference evidence="11 12" key="1">
    <citation type="journal article" date="2019" name="BMC Genomics">
        <title>New insights from Opisthorchis felineus genome: update on genomics of the epidemiologically important liver flukes.</title>
        <authorList>
            <person name="Ershov N.I."/>
            <person name="Mordvinov V.A."/>
            <person name="Prokhortchouk E.B."/>
            <person name="Pakharukova M.Y."/>
            <person name="Gunbin K.V."/>
            <person name="Ustyantsev K."/>
            <person name="Genaev M.A."/>
            <person name="Blinov A.G."/>
            <person name="Mazur A."/>
            <person name="Boulygina E."/>
            <person name="Tsygankova S."/>
            <person name="Khrameeva E."/>
            <person name="Chekanov N."/>
            <person name="Fan G."/>
            <person name="Xiao A."/>
            <person name="Zhang H."/>
            <person name="Xu X."/>
            <person name="Yang H."/>
            <person name="Solovyev V."/>
            <person name="Lee S.M."/>
            <person name="Liu X."/>
            <person name="Afonnikov D.A."/>
            <person name="Skryabin K.G."/>
        </authorList>
    </citation>
    <scope>NUCLEOTIDE SEQUENCE [LARGE SCALE GENOMIC DNA]</scope>
    <source>
        <strain evidence="11">AK-0245</strain>
        <tissue evidence="11">Whole organism</tissue>
    </source>
</reference>
<dbReference type="EC" id="3.5.1.2" evidence="3"/>
<evidence type="ECO:0000313" key="11">
    <source>
        <dbReference type="EMBL" id="TGZ59879.1"/>
    </source>
</evidence>
<evidence type="ECO:0000256" key="3">
    <source>
        <dbReference type="ARBA" id="ARBA00012918"/>
    </source>
</evidence>
<evidence type="ECO:0000256" key="9">
    <source>
        <dbReference type="PROSITE-ProRule" id="PRU00023"/>
    </source>
</evidence>
<proteinExistence type="inferred from homology"/>
<dbReference type="NCBIfam" id="TIGR03814">
    <property type="entry name" value="Gln_ase"/>
    <property type="match status" value="1"/>
</dbReference>
<accession>A0A4S2LGF7</accession>
<sequence>MAFGIPPILERPAKKSSNKPLLAGTRLVHNYVGPNLSPASYISHIQEKRHHCQPHRSLSRAANDSPVARKYARVNDNWRAVHKRESFYRGTSHATIIDSLFDSLRQADCDTVDANDLLDLITKAGISLDDPRLSIFVDNLKNLQGPRSSQPLKRRMTSLTLDREAFKRVTQESVHMLLRVVTNDFCIPDFQRFSAVIEELFHSCKENSGGNLACYIPELTRVDPNMWGLSVCTVDGQRLSLGDSTAHFTIQSSSKPLTYAMALTELGPEVVHQYVGYEPSGVAFNKIGLNPKNRPHNPLVNSGALAICSILQPHLSPSDRFKYVENTFRQMAGGQTLGFNNAVFLSERATADRNFAIAYYMKENRCFPENINLHELLDFYLQICSIEADCEAVSVMAATLANGGVNPLTGSRLLDPAASRDTLSVMHSCGMYDYSGQFAFKVGLPSKSGVSGVIMVVVPDLMGLALFSPLVDHHGNSVRGVHFCQELVHRFIFHHYESHLHTEKKEDPRRLREAHRTDTIASLLFAAEANDLATLRRSYISGVDLTSADYDGRTGLHVAASSGALDAVKFFIEVGGVDPNPIDRWGHTPLSEAIHFNHPAVVEYLEGVVRQLEASS</sequence>
<evidence type="ECO:0000259" key="10">
    <source>
        <dbReference type="Pfam" id="PF17959"/>
    </source>
</evidence>
<dbReference type="InterPro" id="IPR012338">
    <property type="entry name" value="Beta-lactam/transpept-like"/>
</dbReference>
<dbReference type="InterPro" id="IPR041541">
    <property type="entry name" value="Glutaminase_EF-hand"/>
</dbReference>
<comment type="caution">
    <text evidence="11">The sequence shown here is derived from an EMBL/GenBank/DDBJ whole genome shotgun (WGS) entry which is preliminary data.</text>
</comment>
<dbReference type="Gene3D" id="3.40.710.10">
    <property type="entry name" value="DD-peptidase/beta-lactamase superfamily"/>
    <property type="match status" value="1"/>
</dbReference>
<gene>
    <name evidence="11" type="ORF">CRM22_008816</name>
</gene>
<dbReference type="SUPFAM" id="SSF56601">
    <property type="entry name" value="beta-lactamase/transpeptidase-like"/>
    <property type="match status" value="1"/>
</dbReference>
<evidence type="ECO:0000256" key="5">
    <source>
        <dbReference type="ARBA" id="ARBA00022801"/>
    </source>
</evidence>
<dbReference type="SMART" id="SM00248">
    <property type="entry name" value="ANK"/>
    <property type="match status" value="2"/>
</dbReference>
<feature type="domain" description="Glutaminase EF-hand" evidence="10">
    <location>
        <begin position="98"/>
        <end position="188"/>
    </location>
</feature>
<dbReference type="InterPro" id="IPR002110">
    <property type="entry name" value="Ankyrin_rpt"/>
</dbReference>
<keyword evidence="5" id="KW-0378">Hydrolase</keyword>
<evidence type="ECO:0000256" key="1">
    <source>
        <dbReference type="ARBA" id="ARBA00011076"/>
    </source>
</evidence>
<dbReference type="GO" id="GO:0006543">
    <property type="term" value="P:L-glutamine catabolic process"/>
    <property type="evidence" value="ECO:0007669"/>
    <property type="project" value="TreeGrafter"/>
</dbReference>
<evidence type="ECO:0000256" key="2">
    <source>
        <dbReference type="ARBA" id="ARBA00011881"/>
    </source>
</evidence>
<feature type="repeat" description="ANK" evidence="9">
    <location>
        <begin position="551"/>
        <end position="575"/>
    </location>
</feature>
<name>A0A4S2LGF7_OPIFE</name>
<comment type="subunit">
    <text evidence="2">Homotetramer.</text>
</comment>
<evidence type="ECO:0000256" key="6">
    <source>
        <dbReference type="ARBA" id="ARBA00023043"/>
    </source>
</evidence>
<comment type="catalytic activity">
    <reaction evidence="7">
        <text>L-glutamine + H2O = L-glutamate + NH4(+)</text>
        <dbReference type="Rhea" id="RHEA:15889"/>
        <dbReference type="ChEBI" id="CHEBI:15377"/>
        <dbReference type="ChEBI" id="CHEBI:28938"/>
        <dbReference type="ChEBI" id="CHEBI:29985"/>
        <dbReference type="ChEBI" id="CHEBI:58359"/>
        <dbReference type="EC" id="3.5.1.2"/>
    </reaction>
</comment>
<dbReference type="STRING" id="147828.A0A4S2LGF7"/>
<dbReference type="GO" id="GO:0004359">
    <property type="term" value="F:glutaminase activity"/>
    <property type="evidence" value="ECO:0007669"/>
    <property type="project" value="UniProtKB-EC"/>
</dbReference>
<keyword evidence="12" id="KW-1185">Reference proteome</keyword>
<dbReference type="Proteomes" id="UP000308267">
    <property type="component" value="Unassembled WGS sequence"/>
</dbReference>
<dbReference type="InterPro" id="IPR036770">
    <property type="entry name" value="Ankyrin_rpt-contain_sf"/>
</dbReference>
<evidence type="ECO:0000256" key="7">
    <source>
        <dbReference type="ARBA" id="ARBA00049534"/>
    </source>
</evidence>
<dbReference type="Gene3D" id="1.10.238.210">
    <property type="match status" value="1"/>
</dbReference>
<dbReference type="HAMAP" id="MF_00313">
    <property type="entry name" value="Glutaminase"/>
    <property type="match status" value="1"/>
</dbReference>
<dbReference type="OrthoDB" id="9995210at2759"/>
<dbReference type="FunFam" id="1.25.40.20:FF:000069">
    <property type="entry name" value="Glutaminase, isoform E"/>
    <property type="match status" value="1"/>
</dbReference>
<dbReference type="Pfam" id="PF12796">
    <property type="entry name" value="Ank_2"/>
    <property type="match status" value="1"/>
</dbReference>
<dbReference type="InterPro" id="IPR015868">
    <property type="entry name" value="Glutaminase"/>
</dbReference>
<dbReference type="PROSITE" id="PS50297">
    <property type="entry name" value="ANK_REP_REGION"/>
    <property type="match status" value="1"/>
</dbReference>
<dbReference type="PROSITE" id="PS50088">
    <property type="entry name" value="ANK_REPEAT"/>
    <property type="match status" value="1"/>
</dbReference>
<dbReference type="PANTHER" id="PTHR12544">
    <property type="entry name" value="GLUTAMINASE"/>
    <property type="match status" value="1"/>
</dbReference>
<dbReference type="Pfam" id="PF17959">
    <property type="entry name" value="EF-hand_14"/>
    <property type="match status" value="1"/>
</dbReference>
<dbReference type="Pfam" id="PF04960">
    <property type="entry name" value="Glutaminase"/>
    <property type="match status" value="1"/>
</dbReference>
<dbReference type="FunFam" id="3.40.710.10:FF:000008">
    <property type="entry name" value="Glutaminase, isoform E"/>
    <property type="match status" value="1"/>
</dbReference>
<keyword evidence="6 9" id="KW-0040">ANK repeat</keyword>
<dbReference type="SUPFAM" id="SSF48403">
    <property type="entry name" value="Ankyrin repeat"/>
    <property type="match status" value="1"/>
</dbReference>